<organism evidence="3 4">
    <name type="scientific">Ancylostoma ceylanicum</name>
    <dbReference type="NCBI Taxonomy" id="53326"/>
    <lineage>
        <taxon>Eukaryota</taxon>
        <taxon>Metazoa</taxon>
        <taxon>Ecdysozoa</taxon>
        <taxon>Nematoda</taxon>
        <taxon>Chromadorea</taxon>
        <taxon>Rhabditida</taxon>
        <taxon>Rhabditina</taxon>
        <taxon>Rhabditomorpha</taxon>
        <taxon>Strongyloidea</taxon>
        <taxon>Ancylostomatidae</taxon>
        <taxon>Ancylostomatinae</taxon>
        <taxon>Ancylostoma</taxon>
    </lineage>
</organism>
<feature type="transmembrane region" description="Helical" evidence="1">
    <location>
        <begin position="408"/>
        <end position="429"/>
    </location>
</feature>
<sequence length="431" mass="48647">MTSSTESQKCRTEEILRKYPLDVFPNWNITADERYYVSAPVDQFGEWAFRLRSHLTALILSGNPAIGFLQSVHSETMTKVARAFSVLGLEVSFFSLIVAMVWLFDARLGRLLSVLLSLGFFVTGSLKVSLCLPRPPSPPALCLDEENRDWAWPSNHALLGTTFPWFIWNYSSSHYNLSLWSSVIFLAVILTWNCGVSWSRVYLGVHSPCDVLGGWTIGVLLLFIFGGFSDKLYDAYESSSSSDLSFFVYFYTAVLFLLWAHPRAWPETQSYGELICVLSGTGAIWVGRVFHFGGPMPSVSLAESHPDAAIYQYLLRFSVGEFFFTSFSGVAIILTCRVLLKPVAKLIITGFYNLLDLKYYSYSQMCKDLGALQPTKRYTNRMRFKPIPGMKVVPPEVIPYDIDLPVKFIVYSMVGFFVSEGCPAIFTFFNI</sequence>
<comment type="caution">
    <text evidence="3">The sequence shown here is derived from an EMBL/GenBank/DDBJ whole genome shotgun (WGS) entry which is preliminary data.</text>
</comment>
<feature type="transmembrane region" description="Helical" evidence="1">
    <location>
        <begin position="322"/>
        <end position="340"/>
    </location>
</feature>
<dbReference type="InterPro" id="IPR036938">
    <property type="entry name" value="PAP2/HPO_sf"/>
</dbReference>
<dbReference type="OrthoDB" id="301434at2759"/>
<keyword evidence="1" id="KW-1133">Transmembrane helix</keyword>
<evidence type="ECO:0000259" key="2">
    <source>
        <dbReference type="SMART" id="SM00014"/>
    </source>
</evidence>
<dbReference type="InterPro" id="IPR000326">
    <property type="entry name" value="PAP2/HPO"/>
</dbReference>
<dbReference type="Proteomes" id="UP000024635">
    <property type="component" value="Unassembled WGS sequence"/>
</dbReference>
<keyword evidence="1" id="KW-0472">Membrane</keyword>
<feature type="transmembrane region" description="Helical" evidence="1">
    <location>
        <begin position="212"/>
        <end position="232"/>
    </location>
</feature>
<dbReference type="SUPFAM" id="SSF48317">
    <property type="entry name" value="Acid phosphatase/Vanadium-dependent haloperoxidase"/>
    <property type="match status" value="1"/>
</dbReference>
<dbReference type="Gene3D" id="1.20.144.10">
    <property type="entry name" value="Phosphatidic acid phosphatase type 2/haloperoxidase"/>
    <property type="match status" value="1"/>
</dbReference>
<dbReference type="STRING" id="53326.A0A016UM09"/>
<dbReference type="GO" id="GO:0042392">
    <property type="term" value="F:sphingosine-1-phosphate phosphatase activity"/>
    <property type="evidence" value="ECO:0007669"/>
    <property type="project" value="TreeGrafter"/>
</dbReference>
<gene>
    <name evidence="3" type="primary">Acey_s0033.g2658</name>
    <name evidence="3" type="ORF">Y032_0033g2658</name>
</gene>
<evidence type="ECO:0000256" key="1">
    <source>
        <dbReference type="SAM" id="Phobius"/>
    </source>
</evidence>
<feature type="domain" description="Phosphatidic acid phosphatase type 2/haloperoxidase" evidence="2">
    <location>
        <begin position="108"/>
        <end position="226"/>
    </location>
</feature>
<protein>
    <recommendedName>
        <fullName evidence="2">Phosphatidic acid phosphatase type 2/haloperoxidase domain-containing protein</fullName>
    </recommendedName>
</protein>
<dbReference type="GO" id="GO:0006670">
    <property type="term" value="P:sphingosine metabolic process"/>
    <property type="evidence" value="ECO:0007669"/>
    <property type="project" value="TreeGrafter"/>
</dbReference>
<dbReference type="Pfam" id="PF01569">
    <property type="entry name" value="PAP2"/>
    <property type="match status" value="1"/>
</dbReference>
<dbReference type="EMBL" id="JARK01001369">
    <property type="protein sequence ID" value="EYC16434.1"/>
    <property type="molecule type" value="Genomic_DNA"/>
</dbReference>
<keyword evidence="1" id="KW-0812">Transmembrane</keyword>
<dbReference type="GO" id="GO:0005789">
    <property type="term" value="C:endoplasmic reticulum membrane"/>
    <property type="evidence" value="ECO:0007669"/>
    <property type="project" value="TreeGrafter"/>
</dbReference>
<feature type="transmembrane region" description="Helical" evidence="1">
    <location>
        <begin position="83"/>
        <end position="104"/>
    </location>
</feature>
<keyword evidence="4" id="KW-1185">Reference proteome</keyword>
<dbReference type="PANTHER" id="PTHR14969:SF39">
    <property type="entry name" value="PHOSPHATIDIC ACID PHOSPHATASE TYPE 2_HALOPEROXIDASE DOMAIN-CONTAINING PROTEIN"/>
    <property type="match status" value="1"/>
</dbReference>
<dbReference type="AlphaFoldDB" id="A0A016UM09"/>
<dbReference type="PANTHER" id="PTHR14969">
    <property type="entry name" value="SPHINGOSINE-1-PHOSPHATE PHOSPHOHYDROLASE"/>
    <property type="match status" value="1"/>
</dbReference>
<reference evidence="4" key="1">
    <citation type="journal article" date="2015" name="Nat. Genet.">
        <title>The genome and transcriptome of the zoonotic hookworm Ancylostoma ceylanicum identify infection-specific gene families.</title>
        <authorList>
            <person name="Schwarz E.M."/>
            <person name="Hu Y."/>
            <person name="Antoshechkin I."/>
            <person name="Miller M.M."/>
            <person name="Sternberg P.W."/>
            <person name="Aroian R.V."/>
        </authorList>
    </citation>
    <scope>NUCLEOTIDE SEQUENCE</scope>
    <source>
        <strain evidence="4">HY135</strain>
    </source>
</reference>
<name>A0A016UM09_9BILA</name>
<proteinExistence type="predicted"/>
<evidence type="ECO:0000313" key="4">
    <source>
        <dbReference type="Proteomes" id="UP000024635"/>
    </source>
</evidence>
<evidence type="ECO:0000313" key="3">
    <source>
        <dbReference type="EMBL" id="EYC16434.1"/>
    </source>
</evidence>
<feature type="transmembrane region" description="Helical" evidence="1">
    <location>
        <begin position="175"/>
        <end position="192"/>
    </location>
</feature>
<feature type="transmembrane region" description="Helical" evidence="1">
    <location>
        <begin position="244"/>
        <end position="261"/>
    </location>
</feature>
<accession>A0A016UM09</accession>
<dbReference type="SMART" id="SM00014">
    <property type="entry name" value="acidPPc"/>
    <property type="match status" value="1"/>
</dbReference>